<dbReference type="EMBL" id="RJVA01000013">
    <property type="protein sequence ID" value="ROQ91162.1"/>
    <property type="molecule type" value="Genomic_DNA"/>
</dbReference>
<reference evidence="8 9" key="1">
    <citation type="submission" date="2018-11" db="EMBL/GenBank/DDBJ databases">
        <title>Genomic Encyclopedia of Type Strains, Phase IV (KMG-IV): sequencing the most valuable type-strain genomes for metagenomic binning, comparative biology and taxonomic classification.</title>
        <authorList>
            <person name="Goeker M."/>
        </authorList>
    </citation>
    <scope>NUCLEOTIDE SEQUENCE [LARGE SCALE GENOMIC DNA]</scope>
    <source>
        <strain evidence="8 9">DSM 22027</strain>
    </source>
</reference>
<dbReference type="Pfam" id="PF02852">
    <property type="entry name" value="Pyr_redox_dim"/>
    <property type="match status" value="1"/>
</dbReference>
<dbReference type="InterPro" id="IPR001763">
    <property type="entry name" value="Rhodanese-like_dom"/>
</dbReference>
<dbReference type="SUPFAM" id="SSF52821">
    <property type="entry name" value="Rhodanese/Cell cycle control phosphatase"/>
    <property type="match status" value="1"/>
</dbReference>
<keyword evidence="5" id="KW-0560">Oxidoreductase</keyword>
<dbReference type="SMART" id="SM00450">
    <property type="entry name" value="RHOD"/>
    <property type="match status" value="1"/>
</dbReference>
<dbReference type="InterPro" id="IPR036873">
    <property type="entry name" value="Rhodanese-like_dom_sf"/>
</dbReference>
<dbReference type="SUPFAM" id="SSF55424">
    <property type="entry name" value="FAD/NAD-linked reductases, dimerisation (C-terminal) domain"/>
    <property type="match status" value="1"/>
</dbReference>
<dbReference type="OrthoDB" id="9769238at2"/>
<keyword evidence="6" id="KW-0676">Redox-active center</keyword>
<dbReference type="PANTHER" id="PTHR43429">
    <property type="entry name" value="PYRIDINE NUCLEOTIDE-DISULFIDE OXIDOREDUCTASE DOMAIN-CONTAINING"/>
    <property type="match status" value="1"/>
</dbReference>
<keyword evidence="3" id="KW-0285">Flavoprotein</keyword>
<accession>A0A3N1UIT5</accession>
<protein>
    <submittedName>
        <fullName evidence="8">NADPH-dependent 2,4-dienoyl-CoA reductase/sulfur reductase-like enzyme</fullName>
    </submittedName>
</protein>
<organism evidence="8 9">
    <name type="scientific">Desulfosoma caldarium</name>
    <dbReference type="NCBI Taxonomy" id="610254"/>
    <lineage>
        <taxon>Bacteria</taxon>
        <taxon>Pseudomonadati</taxon>
        <taxon>Thermodesulfobacteriota</taxon>
        <taxon>Syntrophobacteria</taxon>
        <taxon>Syntrophobacterales</taxon>
        <taxon>Syntrophobacteraceae</taxon>
        <taxon>Desulfosoma</taxon>
    </lineage>
</organism>
<feature type="domain" description="Rhodanese" evidence="7">
    <location>
        <begin position="472"/>
        <end position="562"/>
    </location>
</feature>
<dbReference type="SUPFAM" id="SSF51905">
    <property type="entry name" value="FAD/NAD(P)-binding domain"/>
    <property type="match status" value="1"/>
</dbReference>
<dbReference type="Proteomes" id="UP000276223">
    <property type="component" value="Unassembled WGS sequence"/>
</dbReference>
<dbReference type="PRINTS" id="PR00411">
    <property type="entry name" value="PNDRDTASEI"/>
</dbReference>
<dbReference type="GO" id="GO:0016491">
    <property type="term" value="F:oxidoreductase activity"/>
    <property type="evidence" value="ECO:0007669"/>
    <property type="project" value="UniProtKB-KW"/>
</dbReference>
<evidence type="ECO:0000313" key="8">
    <source>
        <dbReference type="EMBL" id="ROQ91162.1"/>
    </source>
</evidence>
<dbReference type="InterPro" id="IPR023753">
    <property type="entry name" value="FAD/NAD-binding_dom"/>
</dbReference>
<evidence type="ECO:0000256" key="2">
    <source>
        <dbReference type="ARBA" id="ARBA00009130"/>
    </source>
</evidence>
<evidence type="ECO:0000313" key="9">
    <source>
        <dbReference type="Proteomes" id="UP000276223"/>
    </source>
</evidence>
<dbReference type="InterPro" id="IPR036188">
    <property type="entry name" value="FAD/NAD-bd_sf"/>
</dbReference>
<dbReference type="Gene3D" id="3.40.250.10">
    <property type="entry name" value="Rhodanese-like domain"/>
    <property type="match status" value="1"/>
</dbReference>
<comment type="cofactor">
    <cofactor evidence="1">
        <name>FAD</name>
        <dbReference type="ChEBI" id="CHEBI:57692"/>
    </cofactor>
</comment>
<dbReference type="PROSITE" id="PS51257">
    <property type="entry name" value="PROKAR_LIPOPROTEIN"/>
    <property type="match status" value="1"/>
</dbReference>
<dbReference type="PROSITE" id="PS50206">
    <property type="entry name" value="RHODANESE_3"/>
    <property type="match status" value="1"/>
</dbReference>
<dbReference type="RefSeq" id="WP_123290874.1">
    <property type="nucleotide sequence ID" value="NZ_RJVA01000013.1"/>
</dbReference>
<evidence type="ECO:0000256" key="6">
    <source>
        <dbReference type="ARBA" id="ARBA00023284"/>
    </source>
</evidence>
<dbReference type="Pfam" id="PF00581">
    <property type="entry name" value="Rhodanese"/>
    <property type="match status" value="1"/>
</dbReference>
<comment type="caution">
    <text evidence="8">The sequence shown here is derived from an EMBL/GenBank/DDBJ whole genome shotgun (WGS) entry which is preliminary data.</text>
</comment>
<dbReference type="InterPro" id="IPR004099">
    <property type="entry name" value="Pyr_nucl-diS_OxRdtase_dimer"/>
</dbReference>
<evidence type="ECO:0000256" key="4">
    <source>
        <dbReference type="ARBA" id="ARBA00022827"/>
    </source>
</evidence>
<dbReference type="AlphaFoldDB" id="A0A3N1UIT5"/>
<dbReference type="PRINTS" id="PR00368">
    <property type="entry name" value="FADPNR"/>
</dbReference>
<comment type="similarity">
    <text evidence="2">Belongs to the class-III pyridine nucleotide-disulfide oxidoreductase family.</text>
</comment>
<evidence type="ECO:0000256" key="1">
    <source>
        <dbReference type="ARBA" id="ARBA00001974"/>
    </source>
</evidence>
<evidence type="ECO:0000256" key="3">
    <source>
        <dbReference type="ARBA" id="ARBA00022630"/>
    </source>
</evidence>
<dbReference type="PANTHER" id="PTHR43429:SF1">
    <property type="entry name" value="NAD(P)H SULFUR OXIDOREDUCTASE (COA-DEPENDENT)"/>
    <property type="match status" value="1"/>
</dbReference>
<evidence type="ECO:0000259" key="7">
    <source>
        <dbReference type="PROSITE" id="PS50206"/>
    </source>
</evidence>
<evidence type="ECO:0000256" key="5">
    <source>
        <dbReference type="ARBA" id="ARBA00023002"/>
    </source>
</evidence>
<dbReference type="InterPro" id="IPR050260">
    <property type="entry name" value="FAD-bd_OxRdtase"/>
</dbReference>
<dbReference type="Gene3D" id="3.50.50.60">
    <property type="entry name" value="FAD/NAD(P)-binding domain"/>
    <property type="match status" value="2"/>
</dbReference>
<keyword evidence="4" id="KW-0274">FAD</keyword>
<proteinExistence type="inferred from homology"/>
<gene>
    <name evidence="8" type="ORF">EDC27_2447</name>
</gene>
<name>A0A3N1UIT5_9BACT</name>
<dbReference type="InterPro" id="IPR016156">
    <property type="entry name" value="FAD/NAD-linked_Rdtase_dimer_sf"/>
</dbReference>
<sequence>MAGRRICIVGGVAGGASCAARARRMDEQAEIIIFEKGPFVSFANCGLPYYVGDVIRREEHLLVATPEMFQQRFRIEVRLHSEVVRIDRNRRRLLVRDHQAGRDYEEAYDALVLSPGAAAVKPPISGLDSEGVFFVRTIPDSREIRRMIEERHAQSAVVIGGGYIGLEMTENLVRRGLQVTLVEMQDQVMPMCDPEMVWPLQETLRDKGTTLRLKTQVKAVERNADEALTVRLHSGESLTANLVIVAVGVRPEVQLARDAGLALGPLGGIRVNERMQTSDPFIWAVGDAVEVSHVITGLETLLPLAGPANRQGRLAADAICGRDVRFRGVQGTAVVGLFDQVLAMTGPSERVLKSLGLWNGPLDCEKIYLHPGHHASYYPGAETLAMKLIFSKRDGKILGLQVVGKKGAVRRTDVIAMAMQKGGTVFDLEEAELCYAPQFGSAKDPVNLAGMIAANVVRGDVEVVHAESMDRPPEDVLILDVREPFEYRRGHIAGAVHIPLGALRQRMAELPKDREIWVYCYVGQRSYLAARALRQYGYRAKNLSGGYRTYTMWRQAAQGADNAL</sequence>
<keyword evidence="9" id="KW-1185">Reference proteome</keyword>
<dbReference type="Pfam" id="PF07992">
    <property type="entry name" value="Pyr_redox_2"/>
    <property type="match status" value="1"/>
</dbReference>